<dbReference type="RefSeq" id="WP_259630277.1">
    <property type="nucleotide sequence ID" value="NZ_JANYMP010000056.1"/>
</dbReference>
<dbReference type="Proteomes" id="UP001141259">
    <property type="component" value="Unassembled WGS sequence"/>
</dbReference>
<evidence type="ECO:0000313" key="2">
    <source>
        <dbReference type="Proteomes" id="UP001141259"/>
    </source>
</evidence>
<gene>
    <name evidence="1" type="ORF">NZH93_49070</name>
</gene>
<evidence type="ECO:0000313" key="1">
    <source>
        <dbReference type="EMBL" id="MCS7484832.1"/>
    </source>
</evidence>
<reference evidence="1" key="1">
    <citation type="submission" date="2022-08" db="EMBL/GenBank/DDBJ databases">
        <authorList>
            <person name="Tistechok S."/>
            <person name="Samborskyy M."/>
            <person name="Roman I."/>
        </authorList>
    </citation>
    <scope>NUCLEOTIDE SEQUENCE</scope>
    <source>
        <strain evidence="1">DSM 103496</strain>
    </source>
</reference>
<protein>
    <submittedName>
        <fullName evidence="1">Uncharacterized protein</fullName>
    </submittedName>
</protein>
<name>A0A9X3AJP4_9PSEU</name>
<dbReference type="AlphaFoldDB" id="A0A9X3AJP4"/>
<comment type="caution">
    <text evidence="1">The sequence shown here is derived from an EMBL/GenBank/DDBJ whole genome shotgun (WGS) entry which is preliminary data.</text>
</comment>
<keyword evidence="2" id="KW-1185">Reference proteome</keyword>
<dbReference type="EMBL" id="JANYMP010000056">
    <property type="protein sequence ID" value="MCS7484832.1"/>
    <property type="molecule type" value="Genomic_DNA"/>
</dbReference>
<accession>A0A9X3AJP4</accession>
<sequence length="111" mass="12869">MTNEVVFVNLREAMFRRLDRAVDIVTRGHQRDAIAFARRELPRLVAGLRALMVLHAPDAEGYCRECRRGRWWRRQHSPCLALLAYHIAVKEFDDQPPVEPAKHRAPDQADA</sequence>
<organism evidence="1 2">
    <name type="scientific">Umezawaea endophytica</name>
    <dbReference type="NCBI Taxonomy" id="1654476"/>
    <lineage>
        <taxon>Bacteria</taxon>
        <taxon>Bacillati</taxon>
        <taxon>Actinomycetota</taxon>
        <taxon>Actinomycetes</taxon>
        <taxon>Pseudonocardiales</taxon>
        <taxon>Pseudonocardiaceae</taxon>
        <taxon>Umezawaea</taxon>
    </lineage>
</organism>
<proteinExistence type="predicted"/>